<feature type="region of interest" description="Disordered" evidence="1">
    <location>
        <begin position="327"/>
        <end position="361"/>
    </location>
</feature>
<accession>A0AB73T0Y5</accession>
<sequence>MNRKKMLALLMCASLTAGMSLTVYAEESTEAASEAITEDAAETAAQTEADGEDLQDQLSAPTDFVMDPNTGEYSFTATDDRTGYYFVRFYALDEKGNEEGEYITSSKRIKGGTTGTITGTLDLSEAAWGSYHVNLTAFAPAGTDIKNPDPVKLTVQYGVGQTLERPEMLVMTSGNQAELVVDWWTLCDYAFTQYMPSMEFTFYSDAECTQEVLTDVVDLEPLMDTLRKNPPGVIYIWGWSTSEGPHFYTAVNPEADGDSAFGASEKTFAFKNDIYTYELEAGTYYVTAQALTKDEFTLDSKVSTPVEITLTDEEPAEEFEYVTTELWQDPQLKDMPGANPGQQPDRIDTSAEQGISGKLID</sequence>
<keyword evidence="4" id="KW-1185">Reference proteome</keyword>
<feature type="chain" id="PRO_5044493256" evidence="2">
    <location>
        <begin position="26"/>
        <end position="361"/>
    </location>
</feature>
<dbReference type="Proteomes" id="UP000245412">
    <property type="component" value="Unassembled WGS sequence"/>
</dbReference>
<name>A0AB73T0Y5_9FIRM</name>
<keyword evidence="2" id="KW-0732">Signal</keyword>
<dbReference type="AlphaFoldDB" id="A0AB73T0Y5"/>
<organism evidence="3 4">
    <name type="scientific">Murimonas intestini</name>
    <dbReference type="NCBI Taxonomy" id="1337051"/>
    <lineage>
        <taxon>Bacteria</taxon>
        <taxon>Bacillati</taxon>
        <taxon>Bacillota</taxon>
        <taxon>Clostridia</taxon>
        <taxon>Lachnospirales</taxon>
        <taxon>Lachnospiraceae</taxon>
        <taxon>Murimonas</taxon>
    </lineage>
</organism>
<evidence type="ECO:0000256" key="1">
    <source>
        <dbReference type="SAM" id="MobiDB-lite"/>
    </source>
</evidence>
<feature type="signal peptide" evidence="2">
    <location>
        <begin position="1"/>
        <end position="25"/>
    </location>
</feature>
<comment type="caution">
    <text evidence="3">The sequence shown here is derived from an EMBL/GenBank/DDBJ whole genome shotgun (WGS) entry which is preliminary data.</text>
</comment>
<gene>
    <name evidence="3" type="ORF">C7383_1115</name>
</gene>
<evidence type="ECO:0000313" key="3">
    <source>
        <dbReference type="EMBL" id="PWJ73676.1"/>
    </source>
</evidence>
<reference evidence="3 4" key="1">
    <citation type="submission" date="2018-05" db="EMBL/GenBank/DDBJ databases">
        <authorList>
            <person name="Goeker M."/>
            <person name="Huntemann M."/>
            <person name="Clum A."/>
            <person name="Pillay M."/>
            <person name="Palaniappan K."/>
            <person name="Varghese N."/>
            <person name="Mikhailova N."/>
            <person name="Stamatis D."/>
            <person name="Reddy T."/>
            <person name="Daum C."/>
            <person name="Shapiro N."/>
            <person name="Ivanova N."/>
            <person name="Kyrpides N."/>
            <person name="Woyke T."/>
        </authorList>
    </citation>
    <scope>NUCLEOTIDE SEQUENCE [LARGE SCALE GENOMIC DNA]</scope>
    <source>
        <strain evidence="3 4">DSM 26524</strain>
    </source>
</reference>
<dbReference type="EMBL" id="QGGY01000011">
    <property type="protein sequence ID" value="PWJ73676.1"/>
    <property type="molecule type" value="Genomic_DNA"/>
</dbReference>
<protein>
    <submittedName>
        <fullName evidence="3">Uncharacterized protein</fullName>
    </submittedName>
</protein>
<evidence type="ECO:0000256" key="2">
    <source>
        <dbReference type="SAM" id="SignalP"/>
    </source>
</evidence>
<proteinExistence type="predicted"/>
<dbReference type="RefSeq" id="WP_109747477.1">
    <property type="nucleotide sequence ID" value="NZ_JANKBI010000011.1"/>
</dbReference>
<evidence type="ECO:0000313" key="4">
    <source>
        <dbReference type="Proteomes" id="UP000245412"/>
    </source>
</evidence>